<dbReference type="EMBL" id="JACHGT010000003">
    <property type="protein sequence ID" value="MBB6033510.1"/>
    <property type="molecule type" value="Genomic_DNA"/>
</dbReference>
<dbReference type="InterPro" id="IPR057929">
    <property type="entry name" value="RamC_N"/>
</dbReference>
<dbReference type="GO" id="GO:0005524">
    <property type="term" value="F:ATP binding"/>
    <property type="evidence" value="ECO:0007669"/>
    <property type="project" value="InterPro"/>
</dbReference>
<dbReference type="SMART" id="SM01260">
    <property type="entry name" value="LANC_like"/>
    <property type="match status" value="1"/>
</dbReference>
<dbReference type="Proteomes" id="UP000548476">
    <property type="component" value="Unassembled WGS sequence"/>
</dbReference>
<feature type="domain" description="Protein kinase" evidence="1">
    <location>
        <begin position="227"/>
        <end position="499"/>
    </location>
</feature>
<name>A0A841FNJ8_9ACTN</name>
<sequence>MDDRYEAFSMADPLFYDAMHSEQTAGASFALASRELPEGWHRYEQDDWFVFHADGARPTPAQGWKIHASAAVESAEKVLEGVWEYCMPRGIGFKFLRSSGALAARVSKYAPRGYSGKLVTIYPADDAQCEEILSELGAVLDGTPNPYILSDLRWGEGPLFVRYGAFTNRYGVDDKGEVVPVIEKPDGTLVPDRRDPVFYIPEWVTLPDFLAPAFAARGAVTVADLPYTIESVLHFSNGGGIYSGRDTRTGERVVLKEGRPHAGLDSAGHDAVRRVEHEHAILTRLAGIPGVPKVHDLFWLGEHRFMVMEHVEGDVLSRAIVLKYPLIDATATDAEYLGFTEWATSVHAKVSATIEAIHERGIVYGDLHLFNIMVGEDGAVSLLDFEVASTVESGTRAGLGNQGFAAPRSMSGLEADRYALACLRLALFLPMTNLLWLHRPKARHFAEIITEHFPVDPAFLDAGVAVIAPPSAPAEETPVFDTDPAAWPRLRDQLAKGVLASATPERDDRLFPGDVQQFAVGGLGLAYGAAGVLYALAATGAGRFPEHEEWLRSRALNPPGGTRPGLYDGLHGAAFALERLGRRQDALDVVDICLREDWESLGPDLSGGLAGIGLNLLDLADRTGESALAEAGMKAAALVAAHADSHDAEATISGGSQPWAGLMRGRSGQAMLLLRAFDRSGDRGLLDAAARALRADLACCMERPNGSLEVNEGWRTMPYLDVGSVGVGLVLDAYLAREADEEFTTALAKIDLAASSAMYILPGLFSGRAGILAYLTARSAAPLTDERVLLQLRGLPWHALPYGGGLAYPGTGLMRLSMDLATGTAGILLAAGSVLHGEPAGLPLLDPRPVPRAPASPDAGSR</sequence>
<evidence type="ECO:0000313" key="2">
    <source>
        <dbReference type="EMBL" id="MBB6033510.1"/>
    </source>
</evidence>
<dbReference type="InterPro" id="IPR053524">
    <property type="entry name" value="Aerial_hyphae_peptide-synth"/>
</dbReference>
<dbReference type="GO" id="GO:0031179">
    <property type="term" value="P:peptide modification"/>
    <property type="evidence" value="ECO:0007669"/>
    <property type="project" value="InterPro"/>
</dbReference>
<dbReference type="InterPro" id="IPR007822">
    <property type="entry name" value="LANC-like"/>
</dbReference>
<dbReference type="InterPro" id="IPR058053">
    <property type="entry name" value="RamC_C"/>
</dbReference>
<comment type="caution">
    <text evidence="2">The sequence shown here is derived from an EMBL/GenBank/DDBJ whole genome shotgun (WGS) entry which is preliminary data.</text>
</comment>
<dbReference type="GO" id="GO:0004672">
    <property type="term" value="F:protein kinase activity"/>
    <property type="evidence" value="ECO:0007669"/>
    <property type="project" value="InterPro"/>
</dbReference>
<dbReference type="CDD" id="cd04791">
    <property type="entry name" value="LanC_SerThrkinase"/>
    <property type="match status" value="1"/>
</dbReference>
<proteinExistence type="predicted"/>
<dbReference type="Pfam" id="PF00069">
    <property type="entry name" value="Pkinase"/>
    <property type="match status" value="1"/>
</dbReference>
<dbReference type="RefSeq" id="WP_184786419.1">
    <property type="nucleotide sequence ID" value="NZ_BONT01000015.1"/>
</dbReference>
<dbReference type="Gene3D" id="1.50.10.20">
    <property type="match status" value="1"/>
</dbReference>
<dbReference type="Pfam" id="PF25816">
    <property type="entry name" value="RamC_N"/>
    <property type="match status" value="1"/>
</dbReference>
<keyword evidence="3" id="KW-1185">Reference proteome</keyword>
<evidence type="ECO:0000313" key="3">
    <source>
        <dbReference type="Proteomes" id="UP000548476"/>
    </source>
</evidence>
<organism evidence="2 3">
    <name type="scientific">Phytomonospora endophytica</name>
    <dbReference type="NCBI Taxonomy" id="714109"/>
    <lineage>
        <taxon>Bacteria</taxon>
        <taxon>Bacillati</taxon>
        <taxon>Actinomycetota</taxon>
        <taxon>Actinomycetes</taxon>
        <taxon>Micromonosporales</taxon>
        <taxon>Micromonosporaceae</taxon>
        <taxon>Phytomonospora</taxon>
    </lineage>
</organism>
<dbReference type="AlphaFoldDB" id="A0A841FNJ8"/>
<accession>A0A841FNJ8</accession>
<dbReference type="InterPro" id="IPR000719">
    <property type="entry name" value="Prot_kinase_dom"/>
</dbReference>
<protein>
    <recommendedName>
        <fullName evidence="1">Protein kinase domain-containing protein</fullName>
    </recommendedName>
</protein>
<gene>
    <name evidence="2" type="ORF">HNR73_001360</name>
</gene>
<dbReference type="SUPFAM" id="SSF56112">
    <property type="entry name" value="Protein kinase-like (PK-like)"/>
    <property type="match status" value="1"/>
</dbReference>
<dbReference type="NCBIfam" id="NF038151">
    <property type="entry name" value="lanthi_synth_III"/>
    <property type="match status" value="1"/>
</dbReference>
<dbReference type="InterPro" id="IPR011009">
    <property type="entry name" value="Kinase-like_dom_sf"/>
</dbReference>
<evidence type="ECO:0000259" key="1">
    <source>
        <dbReference type="PROSITE" id="PS50011"/>
    </source>
</evidence>
<reference evidence="2 3" key="1">
    <citation type="submission" date="2020-08" db="EMBL/GenBank/DDBJ databases">
        <title>Genomic Encyclopedia of Type Strains, Phase IV (KMG-IV): sequencing the most valuable type-strain genomes for metagenomic binning, comparative biology and taxonomic classification.</title>
        <authorList>
            <person name="Goeker M."/>
        </authorList>
    </citation>
    <scope>NUCLEOTIDE SEQUENCE [LARGE SCALE GENOMIC DNA]</scope>
    <source>
        <strain evidence="2 3">YIM 65646</strain>
    </source>
</reference>
<dbReference type="SUPFAM" id="SSF158745">
    <property type="entry name" value="LanC-like"/>
    <property type="match status" value="1"/>
</dbReference>
<dbReference type="PROSITE" id="PS50011">
    <property type="entry name" value="PROTEIN_KINASE_DOM"/>
    <property type="match status" value="1"/>
</dbReference>
<dbReference type="SMART" id="SM00220">
    <property type="entry name" value="S_TKc"/>
    <property type="match status" value="1"/>
</dbReference>
<dbReference type="Gene3D" id="1.10.510.10">
    <property type="entry name" value="Transferase(Phosphotransferase) domain 1"/>
    <property type="match status" value="1"/>
</dbReference>